<comment type="caution">
    <text evidence="1">The sequence shown here is derived from an EMBL/GenBank/DDBJ whole genome shotgun (WGS) entry which is preliminary data.</text>
</comment>
<gene>
    <name evidence="1" type="ORF">ACFSX3_02145</name>
</gene>
<name>A0ABW5F2A0_9BACL</name>
<dbReference type="RefSeq" id="WP_209991389.1">
    <property type="nucleotide sequence ID" value="NZ_JBHSVQ010000001.1"/>
</dbReference>
<sequence length="139" mass="16075">MQWEEVRKIYPNQYVKLQILASHTEGNTKFVDEVALIRAIQDPQEATMELLQSKDGVIVSHTGNEKLKVEIRVFSRPRVARITRILTDEQKKQMTSVIFKDEGVLSQLQQAQKDHRDGISTYSDSEEEFAQLLDKTQNE</sequence>
<proteinExistence type="predicted"/>
<dbReference type="EMBL" id="JBHUKY010000007">
    <property type="protein sequence ID" value="MFD2408650.1"/>
    <property type="molecule type" value="Genomic_DNA"/>
</dbReference>
<reference evidence="2" key="1">
    <citation type="journal article" date="2019" name="Int. J. Syst. Evol. Microbiol.">
        <title>The Global Catalogue of Microorganisms (GCM) 10K type strain sequencing project: providing services to taxonomists for standard genome sequencing and annotation.</title>
        <authorList>
            <consortium name="The Broad Institute Genomics Platform"/>
            <consortium name="The Broad Institute Genome Sequencing Center for Infectious Disease"/>
            <person name="Wu L."/>
            <person name="Ma J."/>
        </authorList>
    </citation>
    <scope>NUCLEOTIDE SEQUENCE [LARGE SCALE GENOMIC DNA]</scope>
    <source>
        <strain evidence="2">CCM 8725</strain>
    </source>
</reference>
<keyword evidence="2" id="KW-1185">Reference proteome</keyword>
<dbReference type="Proteomes" id="UP001597448">
    <property type="component" value="Unassembled WGS sequence"/>
</dbReference>
<evidence type="ECO:0000313" key="2">
    <source>
        <dbReference type="Proteomes" id="UP001597448"/>
    </source>
</evidence>
<protein>
    <submittedName>
        <fullName evidence="1">Uncharacterized protein</fullName>
    </submittedName>
</protein>
<evidence type="ECO:0000313" key="1">
    <source>
        <dbReference type="EMBL" id="MFD2408650.1"/>
    </source>
</evidence>
<organism evidence="1 2">
    <name type="scientific">Paenibacillus rhizoplanae</name>
    <dbReference type="NCBI Taxonomy" id="1917181"/>
    <lineage>
        <taxon>Bacteria</taxon>
        <taxon>Bacillati</taxon>
        <taxon>Bacillota</taxon>
        <taxon>Bacilli</taxon>
        <taxon>Bacillales</taxon>
        <taxon>Paenibacillaceae</taxon>
        <taxon>Paenibacillus</taxon>
    </lineage>
</organism>
<accession>A0ABW5F2A0</accession>